<dbReference type="PANTHER" id="PTHR42680:SF3">
    <property type="entry name" value="DCTP DEAMINASE"/>
    <property type="match status" value="1"/>
</dbReference>
<accession>A0A150HDE9</accession>
<evidence type="ECO:0000256" key="1">
    <source>
        <dbReference type="ARBA" id="ARBA00022801"/>
    </source>
</evidence>
<dbReference type="InterPro" id="IPR011962">
    <property type="entry name" value="dCTP_deaminase"/>
</dbReference>
<feature type="region of interest" description="Disordered" evidence="3">
    <location>
        <begin position="597"/>
        <end position="624"/>
    </location>
</feature>
<evidence type="ECO:0000313" key="4">
    <source>
        <dbReference type="EMBL" id="KXZ60025.1"/>
    </source>
</evidence>
<dbReference type="RefSeq" id="WP_061683281.1">
    <property type="nucleotide sequence ID" value="NZ_LRAD01000040.1"/>
</dbReference>
<evidence type="ECO:0000256" key="2">
    <source>
        <dbReference type="ARBA" id="ARBA00023080"/>
    </source>
</evidence>
<dbReference type="SUPFAM" id="SSF51283">
    <property type="entry name" value="dUTPase-like"/>
    <property type="match status" value="1"/>
</dbReference>
<dbReference type="InterPro" id="IPR033704">
    <property type="entry name" value="dUTPase_trimeric"/>
</dbReference>
<dbReference type="EMBL" id="LRAD01000040">
    <property type="protein sequence ID" value="KXZ60025.1"/>
    <property type="molecule type" value="Genomic_DNA"/>
</dbReference>
<name>A0A150HDE9_9MICO</name>
<dbReference type="PANTHER" id="PTHR42680">
    <property type="entry name" value="DCTP DEAMINASE"/>
    <property type="match status" value="1"/>
</dbReference>
<dbReference type="Pfam" id="PF22769">
    <property type="entry name" value="DCD"/>
    <property type="match status" value="1"/>
</dbReference>
<dbReference type="Gene3D" id="2.70.40.10">
    <property type="match status" value="1"/>
</dbReference>
<dbReference type="AlphaFoldDB" id="A0A150HDE9"/>
<dbReference type="GO" id="GO:0015949">
    <property type="term" value="P:nucleobase-containing small molecule interconversion"/>
    <property type="evidence" value="ECO:0007669"/>
    <property type="project" value="TreeGrafter"/>
</dbReference>
<keyword evidence="2" id="KW-0546">Nucleotide metabolism</keyword>
<comment type="caution">
    <text evidence="4">The sequence shown here is derived from an EMBL/GenBank/DDBJ whole genome shotgun (WGS) entry which is preliminary data.</text>
</comment>
<dbReference type="EC" id="3.5.4.13" evidence="4"/>
<dbReference type="STRING" id="36807.Mlaev_02011"/>
<protein>
    <submittedName>
        <fullName evidence="4">Deoxycytidine triphosphate deaminase</fullName>
        <ecNumber evidence="4">3.5.4.13</ecNumber>
    </submittedName>
</protein>
<sequence length="642" mass="70281">MTASVDVPGYRLRALLDRARAFQQIVVDLSVGLPDSSPGMRRALTLFVDYVDALRAEVSAEFAATADDTIRLANLRTWNTHLKARVGFFDELFRRGDRRIPSSLVDLIDSEIQRMGGQPTHAVVTVGRPDNFMTFTRDLRAALFAGLPAAPTGTTAPLALITAPEAEGARLSWLPITCGHELAHYLQRVRPVTRSHSNDLDPAAVAAITDPPPGAGSQPVTRVFEQIAANWLEELTCDAYAVHRFGAAGVAALTDFLAYVSPVSTAGSTHPPRALRTALMLRWLRGTAGGDDLGIVEGLDDLAVQTPALPEWARLLADHFTTLGDSIWSDVSTWCDTTPYTQADHGDRIKVCARLLRDGVPPVHDPAGEASDRFAVADLVNAVWLVFVEAADTRVNRLALKALDLLDFLQRWQDAGGDMISPTKTPAASPIAAEVGALSASQIRRRLEATDDSRLILVPRLPPKISDPSIDLRLGNQFIVFEKSNTGQFDALNTSQDPRTIQTRIEKSWGDVFYLHPHQLVLAATLEYLVMPPDVAGQVITRSSYGRLGLLSATAVQVHPRFTGCLTLELVNLGEVPMAITPGERVAQLMLWHTSPEETVEDKDDQSKYRHPTGPEFSKIREDKESQTLVNLRQRFSNARLT</sequence>
<organism evidence="4 5">
    <name type="scientific">Microbacterium laevaniformans</name>
    <dbReference type="NCBI Taxonomy" id="36807"/>
    <lineage>
        <taxon>Bacteria</taxon>
        <taxon>Bacillati</taxon>
        <taxon>Actinomycetota</taxon>
        <taxon>Actinomycetes</taxon>
        <taxon>Micrococcales</taxon>
        <taxon>Microbacteriaceae</taxon>
        <taxon>Microbacterium</taxon>
    </lineage>
</organism>
<reference evidence="4 5" key="1">
    <citation type="submission" date="2016-01" db="EMBL/GenBank/DDBJ databases">
        <title>Draft genome sequences of Microbacterium laevaniformans LCDC 91-0039 and the type strain of Microbacterium hominis LCDC 84-209.</title>
        <authorList>
            <person name="Bernier A.-M."/>
            <person name="Bernard K."/>
        </authorList>
    </citation>
    <scope>NUCLEOTIDE SEQUENCE [LARGE SCALE GENOMIC DNA]</scope>
    <source>
        <strain evidence="4 5">LCDC 91-0039</strain>
    </source>
</reference>
<dbReference type="GO" id="GO:0006229">
    <property type="term" value="P:dUTP biosynthetic process"/>
    <property type="evidence" value="ECO:0007669"/>
    <property type="project" value="InterPro"/>
</dbReference>
<dbReference type="CDD" id="cd07557">
    <property type="entry name" value="trimeric_dUTPase"/>
    <property type="match status" value="1"/>
</dbReference>
<dbReference type="GO" id="GO:0008829">
    <property type="term" value="F:dCTP deaminase activity"/>
    <property type="evidence" value="ECO:0007669"/>
    <property type="project" value="UniProtKB-EC"/>
</dbReference>
<evidence type="ECO:0000313" key="5">
    <source>
        <dbReference type="Proteomes" id="UP000075357"/>
    </source>
</evidence>
<evidence type="ECO:0000256" key="3">
    <source>
        <dbReference type="SAM" id="MobiDB-lite"/>
    </source>
</evidence>
<dbReference type="InterPro" id="IPR036157">
    <property type="entry name" value="dUTPase-like_sf"/>
</dbReference>
<dbReference type="Proteomes" id="UP000075357">
    <property type="component" value="Unassembled WGS sequence"/>
</dbReference>
<gene>
    <name evidence="4" type="primary">dcd_2</name>
    <name evidence="4" type="ORF">Mlaev_02011</name>
</gene>
<proteinExistence type="predicted"/>
<dbReference type="PATRIC" id="fig|36807.3.peg.2038"/>
<keyword evidence="5" id="KW-1185">Reference proteome</keyword>
<dbReference type="NCBIfam" id="TIGR02274">
    <property type="entry name" value="dCTP_deam"/>
    <property type="match status" value="1"/>
</dbReference>
<keyword evidence="1 4" id="KW-0378">Hydrolase</keyword>